<dbReference type="Proteomes" id="UP000290057">
    <property type="component" value="Chromosome"/>
</dbReference>
<name>A0A3T1CKI2_9SPHN</name>
<reference evidence="1 2" key="1">
    <citation type="submission" date="2019-01" db="EMBL/GenBank/DDBJ databases">
        <title>Complete genome sequence of Erythrobacter flavus KJ5.</title>
        <authorList>
            <person name="Kanesaki Y."/>
            <person name="Brotosudarmo T."/>
            <person name="Moriuchi R."/>
            <person name="Awai K."/>
        </authorList>
    </citation>
    <scope>NUCLEOTIDE SEQUENCE [LARGE SCALE GENOMIC DNA]</scope>
    <source>
        <strain evidence="1 2">KJ5</strain>
    </source>
</reference>
<evidence type="ECO:0000313" key="2">
    <source>
        <dbReference type="Proteomes" id="UP000290057"/>
    </source>
</evidence>
<dbReference type="AlphaFoldDB" id="A0A3T1CKI2"/>
<accession>A0A3T1CKI2</accession>
<keyword evidence="2" id="KW-1185">Reference proteome</keyword>
<sequence>MSRTPQRARRWKLALGLIAAAMLALVLLVTSGQPWVAESRHASAEQVAAARALANEARKSRKSREPVAIEVDAAELEAISAMVTQGFAPNRFEAAVKDGELTLTGSRPFLFRWINIRAEASGKSTGIPQFAVRIGAVPLPRWLSDWALARIQQRMADQGGTLPPVDTIVRSMTIGEDGLTARVLVPPGSLLAHARATGTPPIDEDAVAAVYCRLTRTDEAQPEPLLARQLGRALAATEPTSEGHGAALVALALFTAGPEARELAGDRVALGDCSGPPARLTLQGREDWAKHWALSAALETAAGNRISTAIGEWKELADTLAKGPLLAPRDPSGFSFVDLAADRSGIMTAQALLDPARLEDARARLLRAGEADLLPVATLELSDGLTDAQFARRYGATDDPRFAEKVKQIDAMLRQGGIGE</sequence>
<dbReference type="RefSeq" id="WP_130586989.1">
    <property type="nucleotide sequence ID" value="NZ_AP019389.1"/>
</dbReference>
<gene>
    <name evidence="1" type="ORF">EKJ_23440</name>
</gene>
<dbReference type="EMBL" id="AP019389">
    <property type="protein sequence ID" value="BBI21497.1"/>
    <property type="molecule type" value="Genomic_DNA"/>
</dbReference>
<proteinExistence type="predicted"/>
<evidence type="ECO:0000313" key="1">
    <source>
        <dbReference type="EMBL" id="BBI21497.1"/>
    </source>
</evidence>
<organism evidence="1 2">
    <name type="scientific">Qipengyuania flava</name>
    <dbReference type="NCBI Taxonomy" id="192812"/>
    <lineage>
        <taxon>Bacteria</taxon>
        <taxon>Pseudomonadati</taxon>
        <taxon>Pseudomonadota</taxon>
        <taxon>Alphaproteobacteria</taxon>
        <taxon>Sphingomonadales</taxon>
        <taxon>Erythrobacteraceae</taxon>
        <taxon>Qipengyuania</taxon>
    </lineage>
</organism>
<protein>
    <submittedName>
        <fullName evidence="1">Uncharacterized protein</fullName>
    </submittedName>
</protein>